<organism evidence="1 2">
    <name type="scientific">Violaceomyces palustris</name>
    <dbReference type="NCBI Taxonomy" id="1673888"/>
    <lineage>
        <taxon>Eukaryota</taxon>
        <taxon>Fungi</taxon>
        <taxon>Dikarya</taxon>
        <taxon>Basidiomycota</taxon>
        <taxon>Ustilaginomycotina</taxon>
        <taxon>Ustilaginomycetes</taxon>
        <taxon>Violaceomycetales</taxon>
        <taxon>Violaceomycetaceae</taxon>
        <taxon>Violaceomyces</taxon>
    </lineage>
</organism>
<sequence>MLRRVANPFQNSSLLFSHLAFSPSAPALTSNSPPPTRPNPPTPHTETIDCQVCASTSAASSSNEPCHHPTPLPISVPTHRGTLNSRIASFLSRSPHLQRRAADLHHHHRRHGLCGSAKPPLIAVCPSPRRFFSSIDGFSGGPRRQASGLGGAGRAAPSNGYFFYTRPDFIPTSPTATNPTSDPPTNEAPSSSFDASDPSSSLPPPDVVHALSLLERDDFAYAGTPHEELYQVLLRTGPRPDPEECWAAFLSMTHTERGATPFPLLFCLWSLLASQTSHSSGGGVVTQDSRRQREANLERLSELEPHMETSWSSSHLHLRSDPGRAFGDSRSGIGRLYHQRWSQLHWDLHHLLLPSSEEHSTSRDLRPGRMREGEGAAPSPPAEGDDGPAGVDRMLDIVLKLERLDQTLSTQEKDLGEGMRPKVQVWLRERLILQLSRSGRFQESLLNLKGLAIESRSGEGGSSSVRGSQMMINPLAFEDALERFGNSFCIARDGSPFSIVEVREAEQGQEERRRRGWSESEVDRVGSEMLRITLALEVEPTRQSVQKVLGAMSERGLRQLFPFSPRDVAEEVVELEEEEEAGFLLAGLGSKYQSEREKHPWDREAEEDGLTVDPELIEAFTQSVAEQMAQRGDISAGLHLIDLAKMARVREDQQAGGGGGGGKMSSTRDHPGNHPHTWCGYEVYSSVMSSLVREVARSPKVPDWIESAPSVQAPGSNEIKLAMRVYFESQASGHVPDRSTHDDLVLGLSELLERSKWDLGDYVPPERRGEAGDRLHNRIKRLERFGSVDSLMLEARRLTTSILTIDPTLMTKGTLSFRAHTSLLGIHIKVRDYEFSKRLYQLARSRRPGSPLWSHRGAEGEGDEEESFSTRSIHPASTPDRSSFGWFFLRSLEVEEGRRLHFSTRLYLDWLSSGNRLSSRFSGMLIKALLKEGMGTVARRLLLDLEDQRVQVPPHLARNIVEAFSEAGHPDHAVNVAVALTRAWKEQQQQQPLVEGNDEWRNDSASPLRPPLELYSIALDKASKSLHGWTRERKSMILELFDEFRLALGHSLLPVPRSVGQQSKVEADFEHQQVSIQTVRSAYNAAIRTHLSERLSHAEKLKLQKLRDEARATARKEASDFKLYFIRKDRIGEGPNAEEGDDQANKETNAKMEKEEAMLLAAARRLQIERLLREMESLGVEPDHDTWGLRILLELSPDSGIEGNKGEGEEEEDEQAESVVPKGSKEDLRKRKRLLRAVQIFVESQEASYQVDGDLNSRWSCSTSEGDHDGGREATGRHRLQEDGTMTTLSQGYMNLQRYKSISEPLGREDLFKDQGRGTTSRTFPPLLNDFRASTKGKRFTGRKPVQIKSWIVSRLLLRLSRSGENDLAWTIYRVWKNRQAILHGLVPSHQVDQGRAGKLTKAGWDKGVEGARIWLLASSNHPNWRQELDHLVKVDGYRLKPSWKRRLERISSSSRKGEGGPNVV</sequence>
<dbReference type="Proteomes" id="UP000245626">
    <property type="component" value="Unassembled WGS sequence"/>
</dbReference>
<evidence type="ECO:0000313" key="1">
    <source>
        <dbReference type="EMBL" id="PWN48130.1"/>
    </source>
</evidence>
<accession>A0ACD0NQM3</accession>
<gene>
    <name evidence="1" type="ORF">IE53DRAFT_364140</name>
</gene>
<keyword evidence="2" id="KW-1185">Reference proteome</keyword>
<reference evidence="1 2" key="1">
    <citation type="journal article" date="2018" name="Mol. Biol. Evol.">
        <title>Broad Genomic Sampling Reveals a Smut Pathogenic Ancestry of the Fungal Clade Ustilaginomycotina.</title>
        <authorList>
            <person name="Kijpornyongpan T."/>
            <person name="Mondo S.J."/>
            <person name="Barry K."/>
            <person name="Sandor L."/>
            <person name="Lee J."/>
            <person name="Lipzen A."/>
            <person name="Pangilinan J."/>
            <person name="LaButti K."/>
            <person name="Hainaut M."/>
            <person name="Henrissat B."/>
            <person name="Grigoriev I.V."/>
            <person name="Spatafora J.W."/>
            <person name="Aime M.C."/>
        </authorList>
    </citation>
    <scope>NUCLEOTIDE SEQUENCE [LARGE SCALE GENOMIC DNA]</scope>
    <source>
        <strain evidence="1 2">SA 807</strain>
    </source>
</reference>
<evidence type="ECO:0000313" key="2">
    <source>
        <dbReference type="Proteomes" id="UP000245626"/>
    </source>
</evidence>
<dbReference type="EMBL" id="KZ820263">
    <property type="protein sequence ID" value="PWN48130.1"/>
    <property type="molecule type" value="Genomic_DNA"/>
</dbReference>
<name>A0ACD0NQM3_9BASI</name>
<proteinExistence type="predicted"/>
<protein>
    <submittedName>
        <fullName evidence="1">Uncharacterized protein</fullName>
    </submittedName>
</protein>